<feature type="compositionally biased region" description="Gly residues" evidence="2">
    <location>
        <begin position="28"/>
        <end position="43"/>
    </location>
</feature>
<feature type="compositionally biased region" description="Polar residues" evidence="2">
    <location>
        <begin position="457"/>
        <end position="481"/>
    </location>
</feature>
<organism evidence="4 5">
    <name type="scientific">Lagenidium giganteum</name>
    <dbReference type="NCBI Taxonomy" id="4803"/>
    <lineage>
        <taxon>Eukaryota</taxon>
        <taxon>Sar</taxon>
        <taxon>Stramenopiles</taxon>
        <taxon>Oomycota</taxon>
        <taxon>Peronosporomycetes</taxon>
        <taxon>Pythiales</taxon>
        <taxon>Pythiaceae</taxon>
    </lineage>
</organism>
<dbReference type="PROSITE" id="PS50106">
    <property type="entry name" value="PDZ"/>
    <property type="match status" value="1"/>
</dbReference>
<dbReference type="Gene3D" id="2.30.42.10">
    <property type="match status" value="1"/>
</dbReference>
<dbReference type="SMART" id="SM00228">
    <property type="entry name" value="PDZ"/>
    <property type="match status" value="1"/>
</dbReference>
<feature type="compositionally biased region" description="Basic and acidic residues" evidence="2">
    <location>
        <begin position="305"/>
        <end position="314"/>
    </location>
</feature>
<gene>
    <name evidence="4" type="ORF">N0F65_010060</name>
</gene>
<comment type="caution">
    <text evidence="4">The sequence shown here is derived from an EMBL/GenBank/DDBJ whole genome shotgun (WGS) entry which is preliminary data.</text>
</comment>
<reference evidence="4" key="1">
    <citation type="submission" date="2022-11" db="EMBL/GenBank/DDBJ databases">
        <authorList>
            <person name="Morgan W.R."/>
            <person name="Tartar A."/>
        </authorList>
    </citation>
    <scope>NUCLEOTIDE SEQUENCE</scope>
    <source>
        <strain evidence="4">ARSEF 373</strain>
    </source>
</reference>
<dbReference type="InterPro" id="IPR001478">
    <property type="entry name" value="PDZ"/>
</dbReference>
<feature type="compositionally biased region" description="Low complexity" evidence="2">
    <location>
        <begin position="44"/>
        <end position="69"/>
    </location>
</feature>
<evidence type="ECO:0000313" key="5">
    <source>
        <dbReference type="Proteomes" id="UP001146120"/>
    </source>
</evidence>
<accession>A0AAV2ZF11</accession>
<sequence>MSTTSGSSRGGRRKKVGPCQPPTSTSGSGSGGGGGGGGGGGHIAPGAAASSSNNNNNNSSSNNSGNSGNRPRAKSSHSSGGGGRPRDVMTRNRVVRSPPAVEVDDSLILSLGVVGVKFACLVQKDWPCETLIAVAIAEYHLAHPTCEIPDFNLIFHCGRKEYLDGSLSIGSVCRDRDELELGMALPAAPQTPEAALGEDGADLYDFTVMFHRLPLGFTLKQESEGTVVANIYPHSAATHYDRLVPGVLITKIGGISLDGLGLRHVHDFIKNATLPLEIGFRGSKKPPRRSSRQLRPPSINASTTKSEDRDDVRSVRSNASSNAVRDRAKSAPRNPSDAEALGDAHRDDASTRSSHGKTMQRLMSERKKTNAEAPYPDHRSMSAVKRMTRSRQSSSHSDKGDPLVTSPEASPVQSAAGSTPKPDNQSPSPTTEHIQASSTPPTPRSAKLASEQFLQRIKSTPSRSSTDYPSQSRYPEVGSNQNDEDSEEVLIEHIKMLQAELIRKHEEAKQIANQLERYHNQLSRVREKLHRPAADTHQSNAKTPRSSSSTKLRLTAEVLEEMDMKSGLPPKNSVCCSSNASSVSGFSGYSNFSGAPRNSRLSRVMGHSTTQSVRSDASVSSCNSQSSDRKGARRSSLKGSTNGINGRYNYMPQRYSASSSQDVPTSFSSRGAVISRAKATRDSFLPKNDTPGVGYYDVKVVDKVKGGEIGDADRTLPWGS</sequence>
<dbReference type="SUPFAM" id="SSF50156">
    <property type="entry name" value="PDZ domain-like"/>
    <property type="match status" value="1"/>
</dbReference>
<evidence type="ECO:0000313" key="4">
    <source>
        <dbReference type="EMBL" id="DBA04464.1"/>
    </source>
</evidence>
<dbReference type="AlphaFoldDB" id="A0AAV2ZF11"/>
<evidence type="ECO:0000259" key="3">
    <source>
        <dbReference type="PROSITE" id="PS50106"/>
    </source>
</evidence>
<dbReference type="Proteomes" id="UP001146120">
    <property type="component" value="Unassembled WGS sequence"/>
</dbReference>
<feature type="compositionally biased region" description="Basic residues" evidence="2">
    <location>
        <begin position="282"/>
        <end position="292"/>
    </location>
</feature>
<dbReference type="EMBL" id="DAKRPA010000008">
    <property type="protein sequence ID" value="DBA04464.1"/>
    <property type="molecule type" value="Genomic_DNA"/>
</dbReference>
<feature type="compositionally biased region" description="Polar residues" evidence="2">
    <location>
        <begin position="607"/>
        <end position="626"/>
    </location>
</feature>
<proteinExistence type="predicted"/>
<keyword evidence="1" id="KW-0175">Coiled coil</keyword>
<feature type="domain" description="PDZ" evidence="3">
    <location>
        <begin position="215"/>
        <end position="272"/>
    </location>
</feature>
<feature type="coiled-coil region" evidence="1">
    <location>
        <begin position="494"/>
        <end position="528"/>
    </location>
</feature>
<feature type="region of interest" description="Disordered" evidence="2">
    <location>
        <begin position="604"/>
        <end position="648"/>
    </location>
</feature>
<feature type="compositionally biased region" description="Basic and acidic residues" evidence="2">
    <location>
        <begin position="363"/>
        <end position="380"/>
    </location>
</feature>
<protein>
    <recommendedName>
        <fullName evidence="3">PDZ domain-containing protein</fullName>
    </recommendedName>
</protein>
<feature type="region of interest" description="Disordered" evidence="2">
    <location>
        <begin position="1"/>
        <end position="97"/>
    </location>
</feature>
<name>A0AAV2ZF11_9STRA</name>
<dbReference type="InterPro" id="IPR036034">
    <property type="entry name" value="PDZ_sf"/>
</dbReference>
<feature type="region of interest" description="Disordered" evidence="2">
    <location>
        <begin position="529"/>
        <end position="550"/>
    </location>
</feature>
<keyword evidence="5" id="KW-1185">Reference proteome</keyword>
<evidence type="ECO:0000256" key="1">
    <source>
        <dbReference type="SAM" id="Coils"/>
    </source>
</evidence>
<feature type="compositionally biased region" description="Polar residues" evidence="2">
    <location>
        <begin position="407"/>
        <end position="439"/>
    </location>
</feature>
<feature type="region of interest" description="Disordered" evidence="2">
    <location>
        <begin position="279"/>
        <end position="485"/>
    </location>
</feature>
<evidence type="ECO:0000256" key="2">
    <source>
        <dbReference type="SAM" id="MobiDB-lite"/>
    </source>
</evidence>
<reference evidence="4" key="2">
    <citation type="journal article" date="2023" name="Microbiol Resour">
        <title>Decontamination and Annotation of the Draft Genome Sequence of the Oomycete Lagenidium giganteum ARSEF 373.</title>
        <authorList>
            <person name="Morgan W.R."/>
            <person name="Tartar A."/>
        </authorList>
    </citation>
    <scope>NUCLEOTIDE SEQUENCE</scope>
    <source>
        <strain evidence="4">ARSEF 373</strain>
    </source>
</reference>
<feature type="compositionally biased region" description="Polar residues" evidence="2">
    <location>
        <begin position="536"/>
        <end position="550"/>
    </location>
</feature>